<reference evidence="1 2" key="1">
    <citation type="journal article" date="2017" name="Environ. Microbiol.">
        <title>Decay of the glycolytic pathway and adaptation to intranuclear parasitism within Enterocytozoonidae microsporidia.</title>
        <authorList>
            <person name="Wiredu Boakye D."/>
            <person name="Jaroenlak P."/>
            <person name="Prachumwat A."/>
            <person name="Williams T.A."/>
            <person name="Bateman K.S."/>
            <person name="Itsathitphaisarn O."/>
            <person name="Sritunyalucksana K."/>
            <person name="Paszkiewicz K.H."/>
            <person name="Moore K.A."/>
            <person name="Stentiford G.D."/>
            <person name="Williams B.A."/>
        </authorList>
    </citation>
    <scope>NUCLEOTIDE SEQUENCE [LARGE SCALE GENOMIC DNA]</scope>
    <source>
        <strain evidence="1 2">GB1</strain>
    </source>
</reference>
<dbReference type="AlphaFoldDB" id="A0A1X0QC53"/>
<evidence type="ECO:0000313" key="2">
    <source>
        <dbReference type="Proteomes" id="UP000192356"/>
    </source>
</evidence>
<evidence type="ECO:0000313" key="1">
    <source>
        <dbReference type="EMBL" id="ORD97379.1"/>
    </source>
</evidence>
<dbReference type="OrthoDB" id="10006270at2759"/>
<dbReference type="Proteomes" id="UP000192356">
    <property type="component" value="Unassembled WGS sequence"/>
</dbReference>
<sequence length="480" mass="56648">MMTDELATIFLNEKFYYSAYILTLSRESVISQAIHIVSSYNLGFLNSIKEIFNKENLDNVLEYKEVAIIYIRLTNKDIKIVPSKTIEPINNTLIGFDSIKYYWMAYENKEMIRKRLLVKSLECSNNNLEAILTMFFESMITYVEFNKYISNISDNDLNNVLINFVNEFDRFDNPFNLLVFVYKMYDNINLLSRIAFHRLYAFSDTYVLKFVNGLYYLKTGIVESSIEAFDEVINLNRYFGLAYLYKGIAKSMLREMEESKANIKIAYQIMENNPIVAYYLAFEYFVGCDFNGCKFYLDRMIRNINKSEKKKLNTNKVSLLKKITYEIINLTISKDYNDNLDAISKYLINFYLFVLIANEEYGLAKDVLDEYTDLDPLLQAFYYLFNGEYDKSMDVMEQNDDSPYFMLLKGYLAHLVDNFDTAVFYYKSTKFYFEDDKIVNDLILLAMETRNTGIKNKACVFASCLFDLLPYKKRKLFLFM</sequence>
<proteinExistence type="predicted"/>
<name>A0A1X0QC53_9MICR</name>
<dbReference type="EMBL" id="LVKB01000025">
    <property type="protein sequence ID" value="ORD97379.1"/>
    <property type="molecule type" value="Genomic_DNA"/>
</dbReference>
<dbReference type="Gene3D" id="1.25.40.10">
    <property type="entry name" value="Tetratricopeptide repeat domain"/>
    <property type="match status" value="1"/>
</dbReference>
<dbReference type="VEuPathDB" id="MicrosporidiaDB:A0H76_12"/>
<comment type="caution">
    <text evidence="1">The sequence shown here is derived from an EMBL/GenBank/DDBJ whole genome shotgun (WGS) entry which is preliminary data.</text>
</comment>
<dbReference type="VEuPathDB" id="MicrosporidiaDB:HERIO_753"/>
<protein>
    <submittedName>
        <fullName evidence="1">Uncharacterized protein</fullName>
    </submittedName>
</protein>
<accession>A0A1X0QC53</accession>
<dbReference type="SUPFAM" id="SSF48452">
    <property type="entry name" value="TPR-like"/>
    <property type="match status" value="1"/>
</dbReference>
<dbReference type="InterPro" id="IPR011990">
    <property type="entry name" value="TPR-like_helical_dom_sf"/>
</dbReference>
<keyword evidence="2" id="KW-1185">Reference proteome</keyword>
<organism evidence="1 2">
    <name type="scientific">Hepatospora eriocheir</name>
    <dbReference type="NCBI Taxonomy" id="1081669"/>
    <lineage>
        <taxon>Eukaryota</taxon>
        <taxon>Fungi</taxon>
        <taxon>Fungi incertae sedis</taxon>
        <taxon>Microsporidia</taxon>
        <taxon>Hepatosporidae</taxon>
        <taxon>Hepatospora</taxon>
    </lineage>
</organism>
<gene>
    <name evidence="1" type="ORF">HERIO_753</name>
</gene>